<comment type="function">
    <text evidence="10">Involved in cytokinin biosynthesis. Catalyzes the transfer of an isopentenyl group from dimethylallyl diphosphate (DMAPP) to ATP and ADP.</text>
</comment>
<comment type="catalytic activity">
    <reaction evidence="9">
        <text>dimethylallyl diphosphate + ADP = N(6)-(dimethylallyl)adenosine 5'-diphosphate + diphosphate</text>
        <dbReference type="Rhea" id="RHEA:36327"/>
        <dbReference type="ChEBI" id="CHEBI:33019"/>
        <dbReference type="ChEBI" id="CHEBI:57623"/>
        <dbReference type="ChEBI" id="CHEBI:73533"/>
        <dbReference type="ChEBI" id="CHEBI:456216"/>
        <dbReference type="EC" id="2.5.1.112"/>
    </reaction>
</comment>
<organism evidence="12 13">
    <name type="scientific">Cuscuta campestris</name>
    <dbReference type="NCBI Taxonomy" id="132261"/>
    <lineage>
        <taxon>Eukaryota</taxon>
        <taxon>Viridiplantae</taxon>
        <taxon>Streptophyta</taxon>
        <taxon>Embryophyta</taxon>
        <taxon>Tracheophyta</taxon>
        <taxon>Spermatophyta</taxon>
        <taxon>Magnoliopsida</taxon>
        <taxon>eudicotyledons</taxon>
        <taxon>Gunneridae</taxon>
        <taxon>Pentapetalae</taxon>
        <taxon>asterids</taxon>
        <taxon>lamiids</taxon>
        <taxon>Solanales</taxon>
        <taxon>Convolvulaceae</taxon>
        <taxon>Cuscuteae</taxon>
        <taxon>Cuscuta</taxon>
        <taxon>Cuscuta subgen. Grammica</taxon>
        <taxon>Cuscuta sect. Cleistogrammica</taxon>
    </lineage>
</organism>
<dbReference type="PANTHER" id="PTHR11088">
    <property type="entry name" value="TRNA DIMETHYLALLYLTRANSFERASE"/>
    <property type="match status" value="1"/>
</dbReference>
<comment type="subcellular location">
    <subcellularLocation>
        <location evidence="1">Plastid</location>
    </subcellularLocation>
</comment>
<dbReference type="Gene3D" id="3.40.50.300">
    <property type="entry name" value="P-loop containing nucleotide triphosphate hydrolases"/>
    <property type="match status" value="1"/>
</dbReference>
<evidence type="ECO:0000256" key="5">
    <source>
        <dbReference type="ARBA" id="ARBA00022741"/>
    </source>
</evidence>
<dbReference type="Gene3D" id="1.10.287.890">
    <property type="entry name" value="Crystal structure of tRNA isopentenylpyrophosphate transferase (bh2366) domain"/>
    <property type="match status" value="1"/>
</dbReference>
<evidence type="ECO:0000256" key="3">
    <source>
        <dbReference type="ARBA" id="ARBA00022679"/>
    </source>
</evidence>
<keyword evidence="5" id="KW-0547">Nucleotide-binding</keyword>
<reference evidence="12 13" key="1">
    <citation type="submission" date="2018-04" db="EMBL/GenBank/DDBJ databases">
        <authorList>
            <person name="Vogel A."/>
        </authorList>
    </citation>
    <scope>NUCLEOTIDE SEQUENCE [LARGE SCALE GENOMIC DNA]</scope>
</reference>
<dbReference type="GO" id="GO:0052622">
    <property type="term" value="F:ATP/ADP dimethylallyltransferase activity"/>
    <property type="evidence" value="ECO:0007669"/>
    <property type="project" value="UniProtKB-EC"/>
</dbReference>
<keyword evidence="6" id="KW-0067">ATP-binding</keyword>
<keyword evidence="4" id="KW-0203">Cytokinin biosynthesis</keyword>
<gene>
    <name evidence="12" type="ORF">CCAM_LOCUS43891</name>
</gene>
<evidence type="ECO:0000256" key="10">
    <source>
        <dbReference type="ARBA" id="ARBA00055191"/>
    </source>
</evidence>
<sequence>MMMSSIRSAVSTLMPKQKLPNSFQSYLHSSGGFNLGILHPHHNPHKDKLLVVLGTTGAGKSRLSIDLASRFSGEIINSDKMQVYRGLDVLTNKVTNDERRHVPHHLLGVVDPKKNFTAKNFCFAATETIKSITARGNLPIIAGGSNSFIEALMDDKDCRLRSTYDVCFLWVDVSMPVLHSFVSDRVDKMVDHGLVEEARSAFDPKNGDYSTGIRKSIGVPEFHRYFQAEPTADADTRAALLNEAIDEVKVNTCVLSSQQLQKIKRLRDVRGWKLHRVDATEVSRMKAAGGGKDKKMWESQVVAPSATIVTRFLHDKLRSPIYADAAIPSKPLAGVMGLTAAIH</sequence>
<keyword evidence="13" id="KW-1185">Reference proteome</keyword>
<dbReference type="GO" id="GO:0005739">
    <property type="term" value="C:mitochondrion"/>
    <property type="evidence" value="ECO:0007669"/>
    <property type="project" value="TreeGrafter"/>
</dbReference>
<keyword evidence="3" id="KW-0808">Transferase</keyword>
<dbReference type="OrthoDB" id="775260at2759"/>
<protein>
    <recommendedName>
        <fullName evidence="11">adenylate dimethylallyltransferase (ADP/ATP-dependent)</fullName>
        <ecNumber evidence="11">2.5.1.112</ecNumber>
    </recommendedName>
</protein>
<dbReference type="AlphaFoldDB" id="A0A484NL97"/>
<dbReference type="SUPFAM" id="SSF52540">
    <property type="entry name" value="P-loop containing nucleoside triphosphate hydrolases"/>
    <property type="match status" value="1"/>
</dbReference>
<dbReference type="GO" id="GO:0009691">
    <property type="term" value="P:cytokinin biosynthetic process"/>
    <property type="evidence" value="ECO:0007669"/>
    <property type="project" value="UniProtKB-KW"/>
</dbReference>
<evidence type="ECO:0000256" key="6">
    <source>
        <dbReference type="ARBA" id="ARBA00022840"/>
    </source>
</evidence>
<evidence type="ECO:0000313" key="13">
    <source>
        <dbReference type="Proteomes" id="UP000595140"/>
    </source>
</evidence>
<dbReference type="GO" id="GO:0006400">
    <property type="term" value="P:tRNA modification"/>
    <property type="evidence" value="ECO:0007669"/>
    <property type="project" value="TreeGrafter"/>
</dbReference>
<accession>A0A484NL97</accession>
<dbReference type="Proteomes" id="UP000595140">
    <property type="component" value="Unassembled WGS sequence"/>
</dbReference>
<keyword evidence="7" id="KW-0809">Transit peptide</keyword>
<dbReference type="FunFam" id="1.10.287.890:FF:000002">
    <property type="entry name" value="Adenylate isopentenyltransferase 5, chloroplastic"/>
    <property type="match status" value="1"/>
</dbReference>
<dbReference type="EC" id="2.5.1.112" evidence="11"/>
<evidence type="ECO:0000256" key="1">
    <source>
        <dbReference type="ARBA" id="ARBA00004474"/>
    </source>
</evidence>
<proteinExistence type="inferred from homology"/>
<evidence type="ECO:0000313" key="12">
    <source>
        <dbReference type="EMBL" id="VFR02116.1"/>
    </source>
</evidence>
<dbReference type="EMBL" id="OOIL02006792">
    <property type="protein sequence ID" value="VFR02116.1"/>
    <property type="molecule type" value="Genomic_DNA"/>
</dbReference>
<evidence type="ECO:0000256" key="8">
    <source>
        <dbReference type="ARBA" id="ARBA00051744"/>
    </source>
</evidence>
<dbReference type="GO" id="GO:0005524">
    <property type="term" value="F:ATP binding"/>
    <property type="evidence" value="ECO:0007669"/>
    <property type="project" value="UniProtKB-KW"/>
</dbReference>
<evidence type="ECO:0000256" key="2">
    <source>
        <dbReference type="ARBA" id="ARBA00005842"/>
    </source>
</evidence>
<dbReference type="Pfam" id="PF01715">
    <property type="entry name" value="IPPT"/>
    <property type="match status" value="2"/>
</dbReference>
<dbReference type="GO" id="GO:0009824">
    <property type="term" value="F:AMP dimethylallyltransferase activity"/>
    <property type="evidence" value="ECO:0007669"/>
    <property type="project" value="UniProtKB-ARBA"/>
</dbReference>
<evidence type="ECO:0000256" key="11">
    <source>
        <dbReference type="ARBA" id="ARBA00066838"/>
    </source>
</evidence>
<dbReference type="InterPro" id="IPR039657">
    <property type="entry name" value="Dimethylallyltransferase"/>
</dbReference>
<evidence type="ECO:0000256" key="7">
    <source>
        <dbReference type="ARBA" id="ARBA00022946"/>
    </source>
</evidence>
<evidence type="ECO:0000256" key="4">
    <source>
        <dbReference type="ARBA" id="ARBA00022712"/>
    </source>
</evidence>
<comment type="catalytic activity">
    <reaction evidence="8">
        <text>dimethylallyl diphosphate + ATP = N(6)-(dimethylallyl)adenosine 5'-triphosphate + diphosphate</text>
        <dbReference type="Rhea" id="RHEA:36331"/>
        <dbReference type="ChEBI" id="CHEBI:30616"/>
        <dbReference type="ChEBI" id="CHEBI:33019"/>
        <dbReference type="ChEBI" id="CHEBI:57623"/>
        <dbReference type="ChEBI" id="CHEBI:73532"/>
        <dbReference type="EC" id="2.5.1.112"/>
    </reaction>
</comment>
<name>A0A484NL97_9ASTE</name>
<dbReference type="GO" id="GO:0009536">
    <property type="term" value="C:plastid"/>
    <property type="evidence" value="ECO:0007669"/>
    <property type="project" value="UniProtKB-SubCell"/>
</dbReference>
<comment type="similarity">
    <text evidence="2">Belongs to the IPP transferase family.</text>
</comment>
<evidence type="ECO:0000256" key="9">
    <source>
        <dbReference type="ARBA" id="ARBA00052386"/>
    </source>
</evidence>
<dbReference type="InterPro" id="IPR027417">
    <property type="entry name" value="P-loop_NTPase"/>
</dbReference>
<dbReference type="GO" id="GO:0052381">
    <property type="term" value="F:tRNA dimethylallyltransferase activity"/>
    <property type="evidence" value="ECO:0007669"/>
    <property type="project" value="TreeGrafter"/>
</dbReference>
<dbReference type="PANTHER" id="PTHR11088:SF74">
    <property type="entry name" value="ADENYLATE ISOPENTENYLTRANSFERASE 5, CHLOROPLASTIC"/>
    <property type="match status" value="1"/>
</dbReference>